<dbReference type="Gene3D" id="3.40.50.1820">
    <property type="entry name" value="alpha/beta hydrolase"/>
    <property type="match status" value="1"/>
</dbReference>
<evidence type="ECO:0000259" key="1">
    <source>
        <dbReference type="Pfam" id="PF05057"/>
    </source>
</evidence>
<dbReference type="InterPro" id="IPR007751">
    <property type="entry name" value="DUF676_lipase-like"/>
</dbReference>
<dbReference type="OrthoDB" id="452945at2"/>
<dbReference type="Pfam" id="PF05057">
    <property type="entry name" value="DUF676"/>
    <property type="match status" value="1"/>
</dbReference>
<gene>
    <name evidence="2" type="ORF">GRAN_2631</name>
</gene>
<keyword evidence="3" id="KW-1185">Reference proteome</keyword>
<evidence type="ECO:0000313" key="2">
    <source>
        <dbReference type="EMBL" id="RXH55774.1"/>
    </source>
</evidence>
<dbReference type="RefSeq" id="WP_128913363.1">
    <property type="nucleotide sequence ID" value="NZ_RDSM01000002.1"/>
</dbReference>
<protein>
    <recommendedName>
        <fullName evidence="1">DUF676 domain-containing protein</fullName>
    </recommendedName>
</protein>
<proteinExistence type="predicted"/>
<comment type="caution">
    <text evidence="2">The sequence shown here is derived from an EMBL/GenBank/DDBJ whole genome shotgun (WGS) entry which is preliminary data.</text>
</comment>
<evidence type="ECO:0000313" key="3">
    <source>
        <dbReference type="Proteomes" id="UP000289437"/>
    </source>
</evidence>
<feature type="domain" description="DUF676" evidence="1">
    <location>
        <begin position="111"/>
        <end position="182"/>
    </location>
</feature>
<reference evidence="2 3" key="1">
    <citation type="submission" date="2018-11" db="EMBL/GenBank/DDBJ databases">
        <authorList>
            <person name="Mardanov A.V."/>
            <person name="Ravin N.V."/>
            <person name="Dedysh S.N."/>
        </authorList>
    </citation>
    <scope>NUCLEOTIDE SEQUENCE [LARGE SCALE GENOMIC DNA]</scope>
    <source>
        <strain evidence="2 3">AF10</strain>
    </source>
</reference>
<dbReference type="SUPFAM" id="SSF53474">
    <property type="entry name" value="alpha/beta-Hydrolases"/>
    <property type="match status" value="1"/>
</dbReference>
<dbReference type="AlphaFoldDB" id="A0A4V1L5H4"/>
<dbReference type="InterPro" id="IPR029058">
    <property type="entry name" value="AB_hydrolase_fold"/>
</dbReference>
<dbReference type="EMBL" id="RDSM01000002">
    <property type="protein sequence ID" value="RXH55774.1"/>
    <property type="molecule type" value="Genomic_DNA"/>
</dbReference>
<accession>A0A4V1L5H4</accession>
<reference evidence="3" key="2">
    <citation type="submission" date="2019-02" db="EMBL/GenBank/DDBJ databases">
        <title>Granulicella sibirica sp. nov., a psychrotolerant acidobacterium isolated from an organic soil layer in forested tundra, West Siberia.</title>
        <authorList>
            <person name="Oshkin I.Y."/>
            <person name="Kulichevskaya I.S."/>
            <person name="Rijpstra W.I.C."/>
            <person name="Sinninghe Damste J.S."/>
            <person name="Rakitin A.L."/>
            <person name="Ravin N.V."/>
            <person name="Dedysh S.N."/>
        </authorList>
    </citation>
    <scope>NUCLEOTIDE SEQUENCE [LARGE SCALE GENOMIC DNA]</scope>
    <source>
        <strain evidence="3">AF10</strain>
    </source>
</reference>
<organism evidence="2 3">
    <name type="scientific">Granulicella sibirica</name>
    <dbReference type="NCBI Taxonomy" id="2479048"/>
    <lineage>
        <taxon>Bacteria</taxon>
        <taxon>Pseudomonadati</taxon>
        <taxon>Acidobacteriota</taxon>
        <taxon>Terriglobia</taxon>
        <taxon>Terriglobales</taxon>
        <taxon>Acidobacteriaceae</taxon>
        <taxon>Granulicella</taxon>
    </lineage>
</organism>
<dbReference type="Proteomes" id="UP000289437">
    <property type="component" value="Unassembled WGS sequence"/>
</dbReference>
<sequence>MQEVSFRPIVYVRGYAMTQSEVDATVDDPFYGFNVGSTHFRVNQNGGSSFFAFESPLLRLATDYGYSDAFSGTRQTAAQIDRPARTVWIFRYYDDTSRTFDDRPGGYRLTIEEAAMRLLTFIEQIRKETGSEKVYLVAHSMGGLVCRCLMEKILREKGREGAEAMIDKFVTFGTPHGGIEFAVGNGILERTRDWLGIKDQDNFGRQRLYEFLTPKSGSRSVKTAKKVVFEFDPRTMREGAFSVDRVLCIVGTNARDYEVAYGLSRWSVGPQSDGLVQIENAWVHGAHRAYVHRSHSGRYGMVNSEEGYQNLRRFLFGEVKVQTTLMDFDLAFDAVTYEGREKAYHFEVAIAFRAFQCFCTRGRCRTSVR</sequence>
<name>A0A4V1L5H4_9BACT</name>